<dbReference type="Pfam" id="PF13386">
    <property type="entry name" value="DsbD_2"/>
    <property type="match status" value="1"/>
</dbReference>
<dbReference type="PANTHER" id="PTHR42208">
    <property type="entry name" value="HEAVY METAL TRANSPORTER-RELATED"/>
    <property type="match status" value="1"/>
</dbReference>
<feature type="transmembrane region" description="Helical" evidence="1">
    <location>
        <begin position="154"/>
        <end position="179"/>
    </location>
</feature>
<keyword evidence="1" id="KW-1133">Transmembrane helix</keyword>
<dbReference type="Proteomes" id="UP000611723">
    <property type="component" value="Unassembled WGS sequence"/>
</dbReference>
<feature type="transmembrane region" description="Helical" evidence="1">
    <location>
        <begin position="64"/>
        <end position="84"/>
    </location>
</feature>
<dbReference type="InterPro" id="IPR039447">
    <property type="entry name" value="UreH-like_TM_dom"/>
</dbReference>
<comment type="caution">
    <text evidence="3">The sequence shown here is derived from an EMBL/GenBank/DDBJ whole genome shotgun (WGS) entry which is preliminary data.</text>
</comment>
<reference evidence="3" key="1">
    <citation type="submission" date="2021-01" db="EMBL/GenBank/DDBJ databases">
        <title>Marivirga aurantiaca sp. nov., isolated from intertidal surface sediments.</title>
        <authorList>
            <person name="Zhang M."/>
        </authorList>
    </citation>
    <scope>NUCLEOTIDE SEQUENCE</scope>
    <source>
        <strain evidence="3">S37H4</strain>
    </source>
</reference>
<feature type="transmembrane region" description="Helical" evidence="1">
    <location>
        <begin position="191"/>
        <end position="213"/>
    </location>
</feature>
<evidence type="ECO:0000313" key="3">
    <source>
        <dbReference type="EMBL" id="MBK6266852.1"/>
    </source>
</evidence>
<dbReference type="AlphaFoldDB" id="A0A934X1N7"/>
<evidence type="ECO:0000256" key="1">
    <source>
        <dbReference type="SAM" id="Phobius"/>
    </source>
</evidence>
<feature type="transmembrane region" description="Helical" evidence="1">
    <location>
        <begin position="6"/>
        <end position="25"/>
    </location>
</feature>
<evidence type="ECO:0000259" key="2">
    <source>
        <dbReference type="Pfam" id="PF13386"/>
    </source>
</evidence>
<gene>
    <name evidence="3" type="ORF">JKA74_17545</name>
</gene>
<feature type="transmembrane region" description="Helical" evidence="1">
    <location>
        <begin position="37"/>
        <end position="58"/>
    </location>
</feature>
<accession>A0A934X1N7</accession>
<feature type="transmembrane region" description="Helical" evidence="1">
    <location>
        <begin position="123"/>
        <end position="142"/>
    </location>
</feature>
<dbReference type="RefSeq" id="WP_201432533.1">
    <property type="nucleotide sequence ID" value="NZ_JAEQBW010000011.1"/>
</dbReference>
<evidence type="ECO:0000313" key="4">
    <source>
        <dbReference type="Proteomes" id="UP000611723"/>
    </source>
</evidence>
<keyword evidence="1" id="KW-0472">Membrane</keyword>
<proteinExistence type="predicted"/>
<dbReference type="PANTHER" id="PTHR42208:SF1">
    <property type="entry name" value="HEAVY METAL TRANSPORTER"/>
    <property type="match status" value="1"/>
</dbReference>
<feature type="domain" description="Urease accessory protein UreH-like transmembrane" evidence="2">
    <location>
        <begin position="4"/>
        <end position="194"/>
    </location>
</feature>
<dbReference type="EMBL" id="JAEQBW010000011">
    <property type="protein sequence ID" value="MBK6266852.1"/>
    <property type="molecule type" value="Genomic_DNA"/>
</dbReference>
<sequence length="233" mass="25976">MIWAALSIGLIGGMHCTVMCTPLMLGVFKNKARTVSFFAYQLGRIVTYMLLGVLLALFGEGLSLLGWQNALSILMAVLIIYFYVVPSKFRIFNRLNSWEAYPYQWLKNSFRKFLGRSDTGSRFSIGLLNGLLPCGLVYMALLSSVATDSVMQSAFYMLVFGLGTLPWIVASVWAGQFTFKKLNRFTVNLKPALAFTLAAFLFLRGLGVEFIHIPMPDMGQQHRSIDIPICGKG</sequence>
<keyword evidence="1" id="KW-0812">Transmembrane</keyword>
<keyword evidence="4" id="KW-1185">Reference proteome</keyword>
<name>A0A934X1N7_9BACT</name>
<protein>
    <submittedName>
        <fullName evidence="3">Sulfite exporter TauE/SafE family protein</fullName>
    </submittedName>
</protein>
<organism evidence="3 4">
    <name type="scientific">Marivirga aurantiaca</name>
    <dbReference type="NCBI Taxonomy" id="2802615"/>
    <lineage>
        <taxon>Bacteria</taxon>
        <taxon>Pseudomonadati</taxon>
        <taxon>Bacteroidota</taxon>
        <taxon>Cytophagia</taxon>
        <taxon>Cytophagales</taxon>
        <taxon>Marivirgaceae</taxon>
        <taxon>Marivirga</taxon>
    </lineage>
</organism>